<organism evidence="20 21">
    <name type="scientific">Raphanus sativus</name>
    <name type="common">Radish</name>
    <name type="synonym">Raphanus raphanistrum var. sativus</name>
    <dbReference type="NCBI Taxonomy" id="3726"/>
    <lineage>
        <taxon>Eukaryota</taxon>
        <taxon>Viridiplantae</taxon>
        <taxon>Streptophyta</taxon>
        <taxon>Embryophyta</taxon>
        <taxon>Tracheophyta</taxon>
        <taxon>Spermatophyta</taxon>
        <taxon>Magnoliopsida</taxon>
        <taxon>eudicotyledons</taxon>
        <taxon>Gunneridae</taxon>
        <taxon>Pentapetalae</taxon>
        <taxon>rosids</taxon>
        <taxon>malvids</taxon>
        <taxon>Brassicales</taxon>
        <taxon>Brassicaceae</taxon>
        <taxon>Brassiceae</taxon>
        <taxon>Raphanus</taxon>
    </lineage>
</organism>
<dbReference type="SUPFAM" id="SSF55424">
    <property type="entry name" value="FAD/NAD-linked reductases, dimerisation (C-terminal) domain"/>
    <property type="match status" value="1"/>
</dbReference>
<keyword evidence="6" id="KW-0934">Plastid</keyword>
<dbReference type="FunFam" id="3.30.390.30:FF:000001">
    <property type="entry name" value="Dihydrolipoyl dehydrogenase"/>
    <property type="match status" value="1"/>
</dbReference>
<dbReference type="GeneID" id="108805246"/>
<dbReference type="GO" id="GO:0005739">
    <property type="term" value="C:mitochondrion"/>
    <property type="evidence" value="ECO:0007669"/>
    <property type="project" value="TreeGrafter"/>
</dbReference>
<dbReference type="InterPro" id="IPR016156">
    <property type="entry name" value="FAD/NAD-linked_Rdtase_dimer_sf"/>
</dbReference>
<evidence type="ECO:0000256" key="13">
    <source>
        <dbReference type="ARBA" id="ARBA00049187"/>
    </source>
</evidence>
<reference evidence="21 22" key="2">
    <citation type="submission" date="2025-04" db="UniProtKB">
        <authorList>
            <consortium name="RefSeq"/>
        </authorList>
    </citation>
    <scope>IDENTIFICATION</scope>
    <source>
        <tissue evidence="21 22">Leaf</tissue>
    </source>
</reference>
<evidence type="ECO:0000313" key="21">
    <source>
        <dbReference type="RefSeq" id="XP_018432743.1"/>
    </source>
</evidence>
<comment type="catalytic activity">
    <reaction evidence="13 16">
        <text>N(6)-[(R)-dihydrolipoyl]-L-lysyl-[protein] + NAD(+) = N(6)-[(R)-lipoyl]-L-lysyl-[protein] + NADH + H(+)</text>
        <dbReference type="Rhea" id="RHEA:15045"/>
        <dbReference type="Rhea" id="RHEA-COMP:10474"/>
        <dbReference type="Rhea" id="RHEA-COMP:10475"/>
        <dbReference type="ChEBI" id="CHEBI:15378"/>
        <dbReference type="ChEBI" id="CHEBI:57540"/>
        <dbReference type="ChEBI" id="CHEBI:57945"/>
        <dbReference type="ChEBI" id="CHEBI:83099"/>
        <dbReference type="ChEBI" id="CHEBI:83100"/>
        <dbReference type="EC" id="1.8.1.4"/>
    </reaction>
</comment>
<dbReference type="InterPro" id="IPR050151">
    <property type="entry name" value="Class-I_Pyr_Nuc-Dis_Oxidored"/>
</dbReference>
<dbReference type="PRINTS" id="PR00411">
    <property type="entry name" value="PNDRDTASEI"/>
</dbReference>
<evidence type="ECO:0000256" key="9">
    <source>
        <dbReference type="ARBA" id="ARBA00023002"/>
    </source>
</evidence>
<dbReference type="GO" id="GO:0004148">
    <property type="term" value="F:dihydrolipoyl dehydrogenase (NADH) activity"/>
    <property type="evidence" value="ECO:0007669"/>
    <property type="project" value="UniProtKB-EC"/>
</dbReference>
<dbReference type="GO" id="GO:0046685">
    <property type="term" value="P:response to arsenic-containing substance"/>
    <property type="evidence" value="ECO:0007669"/>
    <property type="project" value="UniProtKB-ARBA"/>
</dbReference>
<comment type="miscellaneous">
    <text evidence="16">The active site is a redox-active disulfide bond.</text>
</comment>
<dbReference type="RefSeq" id="XP_056853381.1">
    <property type="nucleotide sequence ID" value="XM_056997401.1"/>
</dbReference>
<dbReference type="OrthoDB" id="361797at2759"/>
<dbReference type="Proteomes" id="UP000504610">
    <property type="component" value="Chromosome 5"/>
</dbReference>
<keyword evidence="20" id="KW-1185">Reference proteome</keyword>
<dbReference type="GO" id="GO:0050660">
    <property type="term" value="F:flavin adenine dinucleotide binding"/>
    <property type="evidence" value="ECO:0007669"/>
    <property type="project" value="InterPro"/>
</dbReference>
<comment type="cofactor">
    <cofactor evidence="16">
        <name>FAD</name>
        <dbReference type="ChEBI" id="CHEBI:57692"/>
    </cofactor>
    <text evidence="16">Binds 1 FAD per subunit.</text>
</comment>
<dbReference type="InterPro" id="IPR006258">
    <property type="entry name" value="Lipoamide_DH"/>
</dbReference>
<proteinExistence type="inferred from homology"/>
<evidence type="ECO:0000256" key="12">
    <source>
        <dbReference type="ARBA" id="ARBA00023284"/>
    </source>
</evidence>
<comment type="subcellular location">
    <subcellularLocation>
        <location evidence="1">Plastid</location>
        <location evidence="1">Chloroplast stroma</location>
    </subcellularLocation>
</comment>
<evidence type="ECO:0000256" key="17">
    <source>
        <dbReference type="SAM" id="MobiDB-lite"/>
    </source>
</evidence>
<dbReference type="SUPFAM" id="SSF51905">
    <property type="entry name" value="FAD/NAD(P)-binding domain"/>
    <property type="match status" value="1"/>
</dbReference>
<dbReference type="Pfam" id="PF02852">
    <property type="entry name" value="Pyr_redox_dim"/>
    <property type="match status" value="1"/>
</dbReference>
<evidence type="ECO:0000256" key="1">
    <source>
        <dbReference type="ARBA" id="ARBA00004470"/>
    </source>
</evidence>
<keyword evidence="4" id="KW-0150">Chloroplast</keyword>
<dbReference type="PRINTS" id="PR00368">
    <property type="entry name" value="FADPNR"/>
</dbReference>
<dbReference type="Gene3D" id="3.50.50.60">
    <property type="entry name" value="FAD/NAD(P)-binding domain"/>
    <property type="match status" value="2"/>
</dbReference>
<dbReference type="Gene3D" id="3.30.390.30">
    <property type="match status" value="1"/>
</dbReference>
<evidence type="ECO:0000256" key="7">
    <source>
        <dbReference type="ARBA" id="ARBA00022827"/>
    </source>
</evidence>
<evidence type="ECO:0000259" key="18">
    <source>
        <dbReference type="Pfam" id="PF02852"/>
    </source>
</evidence>
<reference evidence="20" key="1">
    <citation type="journal article" date="2019" name="Database">
        <title>The radish genome database (RadishGD): an integrated information resource for radish genomics.</title>
        <authorList>
            <person name="Yu H.J."/>
            <person name="Baek S."/>
            <person name="Lee Y.J."/>
            <person name="Cho A."/>
            <person name="Mun J.H."/>
        </authorList>
    </citation>
    <scope>NUCLEOTIDE SEQUENCE [LARGE SCALE GENOMIC DNA]</scope>
    <source>
        <strain evidence="20">cv. WK10039</strain>
    </source>
</reference>
<keyword evidence="9 16" id="KW-0560">Oxidoreductase</keyword>
<comment type="function">
    <text evidence="14">Lipoamide dehydrogenase is a component of the plastidial pyruvate dehydrogenase complex (PDC).</text>
</comment>
<dbReference type="KEGG" id="rsz:108805246"/>
<dbReference type="InterPro" id="IPR036188">
    <property type="entry name" value="FAD/NAD-bd_sf"/>
</dbReference>
<evidence type="ECO:0000259" key="19">
    <source>
        <dbReference type="Pfam" id="PF07992"/>
    </source>
</evidence>
<dbReference type="PANTHER" id="PTHR22912">
    <property type="entry name" value="DISULFIDE OXIDOREDUCTASE"/>
    <property type="match status" value="1"/>
</dbReference>
<feature type="domain" description="FAD/NAD(P)-binding" evidence="19">
    <location>
        <begin position="86"/>
        <end position="417"/>
    </location>
</feature>
<evidence type="ECO:0000256" key="4">
    <source>
        <dbReference type="ARBA" id="ARBA00022528"/>
    </source>
</evidence>
<dbReference type="InterPro" id="IPR023753">
    <property type="entry name" value="FAD/NAD-binding_dom"/>
</dbReference>
<keyword evidence="12 16" id="KW-0676">Redox-active center</keyword>
<name>A0A6J0JAS0_RAPSA</name>
<evidence type="ECO:0000256" key="16">
    <source>
        <dbReference type="RuleBase" id="RU003692"/>
    </source>
</evidence>
<comment type="similarity">
    <text evidence="2 16">Belongs to the class-I pyridine nucleotide-disulfide oxidoreductase family.</text>
</comment>
<keyword evidence="8" id="KW-0809">Transit peptide</keyword>
<feature type="region of interest" description="Disordered" evidence="17">
    <location>
        <begin position="560"/>
        <end position="594"/>
    </location>
</feature>
<keyword evidence="11" id="KW-1015">Disulfide bond</keyword>
<dbReference type="NCBIfam" id="TIGR01350">
    <property type="entry name" value="lipoamide_DH"/>
    <property type="match status" value="1"/>
</dbReference>
<keyword evidence="5 16" id="KW-0285">Flavoprotein</keyword>
<keyword evidence="7 16" id="KW-0274">FAD</keyword>
<evidence type="ECO:0000256" key="10">
    <source>
        <dbReference type="ARBA" id="ARBA00023027"/>
    </source>
</evidence>
<evidence type="ECO:0000313" key="20">
    <source>
        <dbReference type="Proteomes" id="UP000504610"/>
    </source>
</evidence>
<feature type="domain" description="Pyridine nucleotide-disulphide oxidoreductase dimerisation" evidence="18">
    <location>
        <begin position="436"/>
        <end position="547"/>
    </location>
</feature>
<gene>
    <name evidence="21" type="primary">LOC108805246</name>
    <name evidence="22" type="synonym">LOC130502647</name>
</gene>
<protein>
    <recommendedName>
        <fullName evidence="3 16">Dihydrolipoyl dehydrogenase</fullName>
        <ecNumber evidence="3 16">1.8.1.4</ecNumber>
    </recommendedName>
</protein>
<sequence length="623" mass="66823">MQSAITLPFSQTSLTRPNPVLGSTASAFSTPRSLRFCGLRREAFGSSPSSHLSLRSDRVRTPSIRRFQVSSAASSSNGAPPKSFDYDLIIIGAGVGGHGAALHAVEKGLKTAIIEGDVVGGTCVNRGCVPSKALLAVSGRMRELQNEHHMKSFGLQVSAAGYDRQGVADHANNLATKIRNNLTNSMKALGVDILTGFGSVLGPQKVKYGKDNIITAKNIIIATGSVPFVPKGIEVDGKTVITSDHALKLESVPDWIAIVGSGYIGLEFSDVYTALGSEVTFIEALDQLMPGFDPEISKLAQRVLINPRQIDYHTGVFASKITPAKDGKPVMIELIDAKTKEHKDTLEVDAALIATGRAPFTNGLGLENVNVVTQRGFIPVDERMRVIDGNGKLVPNLYCIGDANGKLMLAHAASAQGISVVEQVTGRDHVLNHLSIPAACFTHPEISMVGLTEPQAREKGEKEGFKVSVAKTSFKANTKALAENEGEGIAKMIYRPDNGEILGVHIFGLHAADLIHEASNAIALGTRIQDIKLAVHAHPTLSEVLDELFKAAKVEEDHATTRTGDAKIKKLNTNEDDPRRGRRDDEKQQPSVSKDLVVRSTSLSSFVEDIYARVLSLVSRVFV</sequence>
<dbReference type="Pfam" id="PF07992">
    <property type="entry name" value="Pyr_redox_2"/>
    <property type="match status" value="1"/>
</dbReference>
<dbReference type="RefSeq" id="XP_018432743.1">
    <property type="nucleotide sequence ID" value="XM_018577241.2"/>
</dbReference>
<evidence type="ECO:0000256" key="15">
    <source>
        <dbReference type="ARBA" id="ARBA00065519"/>
    </source>
</evidence>
<dbReference type="GO" id="GO:0006103">
    <property type="term" value="P:2-oxoglutarate metabolic process"/>
    <property type="evidence" value="ECO:0007669"/>
    <property type="project" value="TreeGrafter"/>
</dbReference>
<dbReference type="InterPro" id="IPR004099">
    <property type="entry name" value="Pyr_nucl-diS_OxRdtase_dimer"/>
</dbReference>
<evidence type="ECO:0000256" key="6">
    <source>
        <dbReference type="ARBA" id="ARBA00022640"/>
    </source>
</evidence>
<keyword evidence="10 16" id="KW-0520">NAD</keyword>
<dbReference type="GO" id="GO:0009570">
    <property type="term" value="C:chloroplast stroma"/>
    <property type="evidence" value="ECO:0007669"/>
    <property type="project" value="UniProtKB-SubCell"/>
</dbReference>
<dbReference type="GO" id="GO:0045252">
    <property type="term" value="C:oxoglutarate dehydrogenase complex"/>
    <property type="evidence" value="ECO:0007669"/>
    <property type="project" value="TreeGrafter"/>
</dbReference>
<dbReference type="InterPro" id="IPR012999">
    <property type="entry name" value="Pyr_OxRdtase_I_AS"/>
</dbReference>
<dbReference type="PANTHER" id="PTHR22912:SF151">
    <property type="entry name" value="DIHYDROLIPOYL DEHYDROGENASE, MITOCHONDRIAL"/>
    <property type="match status" value="1"/>
</dbReference>
<evidence type="ECO:0000256" key="3">
    <source>
        <dbReference type="ARBA" id="ARBA00012608"/>
    </source>
</evidence>
<feature type="compositionally biased region" description="Basic and acidic residues" evidence="17">
    <location>
        <begin position="560"/>
        <end position="588"/>
    </location>
</feature>
<dbReference type="EC" id="1.8.1.4" evidence="3 16"/>
<dbReference type="KEGG" id="rsz:130502647"/>
<comment type="subunit">
    <text evidence="15">Homodimer. Part of the plastidial pyruvate dehydrogenase complex (PDC) containing multiple copies of three enzymatic components: pyruvate dehydrogenase (E1), dihydrolipoamide acetyltransferase (E2) and lipoamide dehydrogenase (E3).</text>
</comment>
<dbReference type="PROSITE" id="PS00076">
    <property type="entry name" value="PYRIDINE_REDOX_1"/>
    <property type="match status" value="1"/>
</dbReference>
<dbReference type="FunFam" id="3.50.50.60:FF:000043">
    <property type="entry name" value="Putative dihydrolipoyl dehydrogenase"/>
    <property type="match status" value="1"/>
</dbReference>
<evidence type="ECO:0000256" key="8">
    <source>
        <dbReference type="ARBA" id="ARBA00022946"/>
    </source>
</evidence>
<accession>A0A6J0JAS0</accession>
<dbReference type="AlphaFoldDB" id="A0A6J0JAS0"/>
<evidence type="ECO:0000256" key="5">
    <source>
        <dbReference type="ARBA" id="ARBA00022630"/>
    </source>
</evidence>
<evidence type="ECO:0000256" key="14">
    <source>
        <dbReference type="ARBA" id="ARBA00059226"/>
    </source>
</evidence>
<evidence type="ECO:0000256" key="11">
    <source>
        <dbReference type="ARBA" id="ARBA00023157"/>
    </source>
</evidence>
<evidence type="ECO:0000256" key="2">
    <source>
        <dbReference type="ARBA" id="ARBA00007532"/>
    </source>
</evidence>
<evidence type="ECO:0000313" key="22">
    <source>
        <dbReference type="RefSeq" id="XP_056853381.1"/>
    </source>
</evidence>